<keyword evidence="6" id="KW-0963">Cytoplasm</keyword>
<protein>
    <recommendedName>
        <fullName evidence="6">Ribosomal RNA small subunit methyltransferase H</fullName>
        <ecNumber evidence="6">2.1.1.199</ecNumber>
    </recommendedName>
    <alternativeName>
        <fullName evidence="6">16S rRNA m(4)C1402 methyltransferase</fullName>
    </alternativeName>
    <alternativeName>
        <fullName evidence="6">rRNA (cytosine-N(4)-)-methyltransferase RsmH</fullName>
    </alternativeName>
</protein>
<dbReference type="GO" id="GO:0070475">
    <property type="term" value="P:rRNA base methylation"/>
    <property type="evidence" value="ECO:0007669"/>
    <property type="project" value="UniProtKB-UniRule"/>
</dbReference>
<sequence>MDIVHYSVLMDEVLGFLKPSAPDQLLVDGTMGEGGHSNMFLTNFPTMKVIGIDADHVIQGVAKERLAPFGDRVNFENTWFNEFFENFDNYNYERPDRILLDLGISVFHYEKSGRGFTFQKNEPLDMRLNPNTVESARDIVNTYDETTLANLIYDFSDEKLSRKIARKICAQREIKPIETTDELAYIVRGCFAPDKRHGKTHPATRTFQALRIAVNSELYRLDRVLEDALRILKPGGRFGIITFHSLEDRAVKRFFQDRAKKCICPDNYPRCLCGGKPEVKRLTKKPIGPTEEEIKLNPPSRSAKLRVIEKLTEAREVMG</sequence>
<keyword evidence="8" id="KW-1185">Reference proteome</keyword>
<evidence type="ECO:0000256" key="4">
    <source>
        <dbReference type="ARBA" id="ARBA00022679"/>
    </source>
</evidence>
<evidence type="ECO:0000256" key="2">
    <source>
        <dbReference type="ARBA" id="ARBA00022552"/>
    </source>
</evidence>
<dbReference type="AlphaFoldDB" id="A0A5C1Q9H4"/>
<evidence type="ECO:0000313" key="8">
    <source>
        <dbReference type="Proteomes" id="UP000323824"/>
    </source>
</evidence>
<comment type="function">
    <text evidence="6">Specifically methylates the N4 position of cytidine in position 1402 (C1402) of 16S rRNA.</text>
</comment>
<evidence type="ECO:0000256" key="5">
    <source>
        <dbReference type="ARBA" id="ARBA00022691"/>
    </source>
</evidence>
<feature type="binding site" evidence="6">
    <location>
        <position position="101"/>
    </location>
    <ligand>
        <name>S-adenosyl-L-methionine</name>
        <dbReference type="ChEBI" id="CHEBI:59789"/>
    </ligand>
</feature>
<dbReference type="HAMAP" id="MF_01007">
    <property type="entry name" value="16SrRNA_methyltr_H"/>
    <property type="match status" value="1"/>
</dbReference>
<dbReference type="GO" id="GO:0005737">
    <property type="term" value="C:cytoplasm"/>
    <property type="evidence" value="ECO:0007669"/>
    <property type="project" value="UniProtKB-SubCell"/>
</dbReference>
<dbReference type="SUPFAM" id="SSF81799">
    <property type="entry name" value="Putative methyltransferase TM0872, insert domain"/>
    <property type="match status" value="1"/>
</dbReference>
<feature type="binding site" evidence="6">
    <location>
        <position position="80"/>
    </location>
    <ligand>
        <name>S-adenosyl-L-methionine</name>
        <dbReference type="ChEBI" id="CHEBI:59789"/>
    </ligand>
</feature>
<dbReference type="InterPro" id="IPR000102">
    <property type="entry name" value="MAP1B_neuraxin"/>
</dbReference>
<reference evidence="7 8" key="2">
    <citation type="submission" date="2019-09" db="EMBL/GenBank/DDBJ databases">
        <title>Complete Genome Sequence and Methylome Analysis of free living Spirochaetas.</title>
        <authorList>
            <person name="Leshcheva N."/>
            <person name="Mikheeva N."/>
        </authorList>
    </citation>
    <scope>NUCLEOTIDE SEQUENCE [LARGE SCALE GENOMIC DNA]</scope>
    <source>
        <strain evidence="7 8">P</strain>
    </source>
</reference>
<dbReference type="Gene3D" id="1.10.150.170">
    <property type="entry name" value="Putative methyltransferase TM0872, insert domain"/>
    <property type="match status" value="1"/>
</dbReference>
<keyword evidence="2 6" id="KW-0698">rRNA processing</keyword>
<dbReference type="RefSeq" id="WP_149567008.1">
    <property type="nucleotide sequence ID" value="NZ_CP035807.1"/>
</dbReference>
<dbReference type="PANTHER" id="PTHR11265">
    <property type="entry name" value="S-ADENOSYL-METHYLTRANSFERASE MRAW"/>
    <property type="match status" value="1"/>
</dbReference>
<evidence type="ECO:0000313" key="7">
    <source>
        <dbReference type="EMBL" id="QEN03750.1"/>
    </source>
</evidence>
<dbReference type="PROSITE" id="PS00230">
    <property type="entry name" value="MAP1B_NEURAXIN"/>
    <property type="match status" value="1"/>
</dbReference>
<evidence type="ECO:0000256" key="6">
    <source>
        <dbReference type="HAMAP-Rule" id="MF_01007"/>
    </source>
</evidence>
<dbReference type="PIRSF" id="PIRSF004486">
    <property type="entry name" value="MraW"/>
    <property type="match status" value="1"/>
</dbReference>
<dbReference type="InterPro" id="IPR002903">
    <property type="entry name" value="RsmH"/>
</dbReference>
<feature type="binding site" evidence="6">
    <location>
        <begin position="34"/>
        <end position="36"/>
    </location>
    <ligand>
        <name>S-adenosyl-L-methionine</name>
        <dbReference type="ChEBI" id="CHEBI:59789"/>
    </ligand>
</feature>
<reference evidence="7 8" key="1">
    <citation type="submission" date="2019-02" db="EMBL/GenBank/DDBJ databases">
        <authorList>
            <person name="Fomenkov A."/>
            <person name="Dubinina G."/>
            <person name="Grabovich M."/>
            <person name="Vincze T."/>
            <person name="Roberts R.J."/>
        </authorList>
    </citation>
    <scope>NUCLEOTIDE SEQUENCE [LARGE SCALE GENOMIC DNA]</scope>
    <source>
        <strain evidence="7 8">P</strain>
    </source>
</reference>
<dbReference type="NCBIfam" id="TIGR00006">
    <property type="entry name" value="16S rRNA (cytosine(1402)-N(4))-methyltransferase RsmH"/>
    <property type="match status" value="1"/>
</dbReference>
<comment type="subcellular location">
    <subcellularLocation>
        <location evidence="6">Cytoplasm</location>
    </subcellularLocation>
</comment>
<feature type="binding site" evidence="6">
    <location>
        <position position="53"/>
    </location>
    <ligand>
        <name>S-adenosyl-L-methionine</name>
        <dbReference type="ChEBI" id="CHEBI:59789"/>
    </ligand>
</feature>
<dbReference type="EMBL" id="CP035807">
    <property type="protein sequence ID" value="QEN03750.1"/>
    <property type="molecule type" value="Genomic_DNA"/>
</dbReference>
<dbReference type="InterPro" id="IPR023397">
    <property type="entry name" value="SAM-dep_MeTrfase_MraW_recog"/>
</dbReference>
<gene>
    <name evidence="6 7" type="primary">rsmH</name>
    <name evidence="7" type="ORF">EW093_03220</name>
</gene>
<evidence type="ECO:0000256" key="3">
    <source>
        <dbReference type="ARBA" id="ARBA00022603"/>
    </source>
</evidence>
<evidence type="ECO:0000256" key="1">
    <source>
        <dbReference type="ARBA" id="ARBA00010396"/>
    </source>
</evidence>
<dbReference type="KEGG" id="sper:EW093_03220"/>
<dbReference type="SUPFAM" id="SSF53335">
    <property type="entry name" value="S-adenosyl-L-methionine-dependent methyltransferases"/>
    <property type="match status" value="1"/>
</dbReference>
<dbReference type="OrthoDB" id="9806637at2"/>
<keyword evidence="5 6" id="KW-0949">S-adenosyl-L-methionine</keyword>
<dbReference type="GO" id="GO:0071424">
    <property type="term" value="F:rRNA (cytosine-N4-)-methyltransferase activity"/>
    <property type="evidence" value="ECO:0007669"/>
    <property type="project" value="UniProtKB-UniRule"/>
</dbReference>
<accession>A0A5C1Q9H4</accession>
<comment type="similarity">
    <text evidence="1 6">Belongs to the methyltransferase superfamily. RsmH family.</text>
</comment>
<feature type="binding site" evidence="6">
    <location>
        <position position="108"/>
    </location>
    <ligand>
        <name>S-adenosyl-L-methionine</name>
        <dbReference type="ChEBI" id="CHEBI:59789"/>
    </ligand>
</feature>
<dbReference type="Gene3D" id="3.40.50.150">
    <property type="entry name" value="Vaccinia Virus protein VP39"/>
    <property type="match status" value="1"/>
</dbReference>
<dbReference type="EC" id="2.1.1.199" evidence="6"/>
<dbReference type="PANTHER" id="PTHR11265:SF0">
    <property type="entry name" value="12S RRNA N4-METHYLCYTIDINE METHYLTRANSFERASE"/>
    <property type="match status" value="1"/>
</dbReference>
<comment type="catalytic activity">
    <reaction evidence="6">
        <text>cytidine(1402) in 16S rRNA + S-adenosyl-L-methionine = N(4)-methylcytidine(1402) in 16S rRNA + S-adenosyl-L-homocysteine + H(+)</text>
        <dbReference type="Rhea" id="RHEA:42928"/>
        <dbReference type="Rhea" id="RHEA-COMP:10286"/>
        <dbReference type="Rhea" id="RHEA-COMP:10287"/>
        <dbReference type="ChEBI" id="CHEBI:15378"/>
        <dbReference type="ChEBI" id="CHEBI:57856"/>
        <dbReference type="ChEBI" id="CHEBI:59789"/>
        <dbReference type="ChEBI" id="CHEBI:74506"/>
        <dbReference type="ChEBI" id="CHEBI:82748"/>
        <dbReference type="EC" id="2.1.1.199"/>
    </reaction>
</comment>
<dbReference type="InterPro" id="IPR029063">
    <property type="entry name" value="SAM-dependent_MTases_sf"/>
</dbReference>
<proteinExistence type="inferred from homology"/>
<dbReference type="Pfam" id="PF01795">
    <property type="entry name" value="Methyltransf_5"/>
    <property type="match status" value="1"/>
</dbReference>
<organism evidence="7 8">
    <name type="scientific">Thiospirochaeta perfilievii</name>
    <dbReference type="NCBI Taxonomy" id="252967"/>
    <lineage>
        <taxon>Bacteria</taxon>
        <taxon>Pseudomonadati</taxon>
        <taxon>Spirochaetota</taxon>
        <taxon>Spirochaetia</taxon>
        <taxon>Spirochaetales</taxon>
        <taxon>Spirochaetaceae</taxon>
        <taxon>Thiospirochaeta</taxon>
    </lineage>
</organism>
<dbReference type="Proteomes" id="UP000323824">
    <property type="component" value="Chromosome"/>
</dbReference>
<name>A0A5C1Q9H4_9SPIO</name>
<keyword evidence="4 6" id="KW-0808">Transferase</keyword>
<keyword evidence="3 6" id="KW-0489">Methyltransferase</keyword>